<comment type="subcellular location">
    <subcellularLocation>
        <location evidence="5 6">Cytoplasm</location>
    </subcellularLocation>
    <subcellularLocation>
        <location evidence="5 6">Cytoplasmic vesicle</location>
        <location evidence="5 6">COPI-coated vesicle membrane</location>
        <topology evidence="5 6">Peripheral membrane protein</topology>
        <orientation evidence="5 6">Cytoplasmic side</orientation>
    </subcellularLocation>
    <subcellularLocation>
        <location evidence="5 6">Golgi apparatus membrane</location>
        <topology evidence="5 6">Peripheral membrane protein</topology>
        <orientation evidence="5 6">Cytoplasmic side</orientation>
    </subcellularLocation>
</comment>
<keyword evidence="8" id="KW-1185">Reference proteome</keyword>
<comment type="function">
    <text evidence="5">The coatomer is a cytosolic protein complex that binds to dilysine motifs and reversibly associates with Golgi non-clathrin-coated vesicles, which further mediate biosynthetic protein transport from the ER, via the Golgi up to the trans Golgi network. Coatomer complex is required for budding from Golgi membranes, and is essential for the retrograde Golgi-to-ER transport of dilysine-tagged proteins.</text>
</comment>
<evidence type="ECO:0000256" key="6">
    <source>
        <dbReference type="RuleBase" id="RU366052"/>
    </source>
</evidence>
<evidence type="ECO:0000256" key="2">
    <source>
        <dbReference type="ARBA" id="ARBA00022448"/>
    </source>
</evidence>
<evidence type="ECO:0000256" key="3">
    <source>
        <dbReference type="ARBA" id="ARBA00022490"/>
    </source>
</evidence>
<keyword evidence="4 5" id="KW-0653">Protein transport</keyword>
<evidence type="ECO:0000256" key="1">
    <source>
        <dbReference type="ARBA" id="ARBA00010516"/>
    </source>
</evidence>
<dbReference type="InterPro" id="IPR027059">
    <property type="entry name" value="Coatomer_dsu"/>
</dbReference>
<gene>
    <name evidence="7" type="ORF">NQ317_001487</name>
</gene>
<keyword evidence="5" id="KW-0968">Cytoplasmic vesicle</keyword>
<proteinExistence type="inferred from homology"/>
<keyword evidence="3 5" id="KW-0963">Cytoplasm</keyword>
<protein>
    <recommendedName>
        <fullName evidence="5">Coatomer subunit delta</fullName>
    </recommendedName>
</protein>
<keyword evidence="5" id="KW-0931">ER-Golgi transport</keyword>
<comment type="caution">
    <text evidence="7">The sequence shown here is derived from an EMBL/GenBank/DDBJ whole genome shotgun (WGS) entry which is preliminary data.</text>
</comment>
<name>A0ABQ9J1X0_9CUCU</name>
<accession>A0ABQ9J1X0</accession>
<evidence type="ECO:0000256" key="4">
    <source>
        <dbReference type="ARBA" id="ARBA00022927"/>
    </source>
</evidence>
<comment type="similarity">
    <text evidence="1 5">Belongs to the adaptor complexes medium subunit family. Delta-COP subfamily.</text>
</comment>
<comment type="subunit">
    <text evidence="5">Oligomeric complex that consists of at least the alpha, beta, beta', gamma, delta, epsilon and zeta subunits.</text>
</comment>
<dbReference type="PANTHER" id="PTHR10121:SF0">
    <property type="entry name" value="COATOMER SUBUNIT DELTA"/>
    <property type="match status" value="1"/>
</dbReference>
<sequence length="171" mass="19495">MVRLLFFNLFETIPVPHRCGSLHESRKNCFSEANTNRHPAYFCQNRFSSSYVYQPLEKLYMLLITTKGSNILEDLETSGGLNLDRAMVTNPQPYFLELGAPLGLDNNVFHKSLYYRLLDSVLNTVPCSQLILNWFRINPSGPGNLLRTESSIRLFMCNIDISSAVSYISDC</sequence>
<evidence type="ECO:0000313" key="8">
    <source>
        <dbReference type="Proteomes" id="UP001162164"/>
    </source>
</evidence>
<keyword evidence="5" id="KW-0472">Membrane</keyword>
<dbReference type="Proteomes" id="UP001162164">
    <property type="component" value="Unassembled WGS sequence"/>
</dbReference>
<evidence type="ECO:0000313" key="7">
    <source>
        <dbReference type="EMBL" id="KAJ8970396.1"/>
    </source>
</evidence>
<dbReference type="PANTHER" id="PTHR10121">
    <property type="entry name" value="COATOMER SUBUNIT DELTA"/>
    <property type="match status" value="1"/>
</dbReference>
<dbReference type="EMBL" id="JAPWTJ010001631">
    <property type="protein sequence ID" value="KAJ8970396.1"/>
    <property type="molecule type" value="Genomic_DNA"/>
</dbReference>
<reference evidence="7" key="1">
    <citation type="journal article" date="2023" name="Insect Mol. Biol.">
        <title>Genome sequencing provides insights into the evolution of gene families encoding plant cell wall-degrading enzymes in longhorned beetles.</title>
        <authorList>
            <person name="Shin N.R."/>
            <person name="Okamura Y."/>
            <person name="Kirsch R."/>
            <person name="Pauchet Y."/>
        </authorList>
    </citation>
    <scope>NUCLEOTIDE SEQUENCE</scope>
    <source>
        <strain evidence="7">MMC_N1</strain>
    </source>
</reference>
<keyword evidence="2 5" id="KW-0813">Transport</keyword>
<keyword evidence="5" id="KW-0333">Golgi apparatus</keyword>
<evidence type="ECO:0000256" key="5">
    <source>
        <dbReference type="RuleBase" id="RU364018"/>
    </source>
</evidence>
<organism evidence="7 8">
    <name type="scientific">Molorchus minor</name>
    <dbReference type="NCBI Taxonomy" id="1323400"/>
    <lineage>
        <taxon>Eukaryota</taxon>
        <taxon>Metazoa</taxon>
        <taxon>Ecdysozoa</taxon>
        <taxon>Arthropoda</taxon>
        <taxon>Hexapoda</taxon>
        <taxon>Insecta</taxon>
        <taxon>Pterygota</taxon>
        <taxon>Neoptera</taxon>
        <taxon>Endopterygota</taxon>
        <taxon>Coleoptera</taxon>
        <taxon>Polyphaga</taxon>
        <taxon>Cucujiformia</taxon>
        <taxon>Chrysomeloidea</taxon>
        <taxon>Cerambycidae</taxon>
        <taxon>Lamiinae</taxon>
        <taxon>Monochamini</taxon>
        <taxon>Molorchus</taxon>
    </lineage>
</organism>